<proteinExistence type="predicted"/>
<gene>
    <name evidence="1" type="ORF">A9Z40_01840</name>
</gene>
<dbReference type="InterPro" id="IPR036388">
    <property type="entry name" value="WH-like_DNA-bd_sf"/>
</dbReference>
<comment type="caution">
    <text evidence="1">The sequence shown here is derived from an EMBL/GenBank/DDBJ whole genome shotgun (WGS) entry which is preliminary data.</text>
</comment>
<name>A0ABX2WJ19_9MICO</name>
<dbReference type="Proteomes" id="UP000093918">
    <property type="component" value="Unassembled WGS sequence"/>
</dbReference>
<evidence type="ECO:0000313" key="1">
    <source>
        <dbReference type="EMBL" id="OAZ41443.1"/>
    </source>
</evidence>
<dbReference type="SUPFAM" id="SSF46785">
    <property type="entry name" value="Winged helix' DNA-binding domain"/>
    <property type="match status" value="1"/>
</dbReference>
<accession>A0ABX2WJ19</accession>
<keyword evidence="2" id="KW-1185">Reference proteome</keyword>
<evidence type="ECO:0008006" key="3">
    <source>
        <dbReference type="Google" id="ProtNLM"/>
    </source>
</evidence>
<reference evidence="2" key="1">
    <citation type="submission" date="2016-06" db="EMBL/GenBank/DDBJ databases">
        <title>Genome sequencing of cellulolytic organisms.</title>
        <authorList>
            <person name="Bohra V."/>
            <person name="Dafale N.A."/>
            <person name="Purohit H.J."/>
        </authorList>
    </citation>
    <scope>NUCLEOTIDE SEQUENCE [LARGE SCALE GENOMIC DNA]</scope>
    <source>
        <strain evidence="2">ND21</strain>
    </source>
</reference>
<dbReference type="EMBL" id="LZEM01000016">
    <property type="protein sequence ID" value="OAZ41443.1"/>
    <property type="molecule type" value="Genomic_DNA"/>
</dbReference>
<dbReference type="InterPro" id="IPR036390">
    <property type="entry name" value="WH_DNA-bd_sf"/>
</dbReference>
<evidence type="ECO:0000313" key="2">
    <source>
        <dbReference type="Proteomes" id="UP000093918"/>
    </source>
</evidence>
<protein>
    <recommendedName>
        <fullName evidence="3">GntR family transcriptional regulator</fullName>
    </recommendedName>
</protein>
<dbReference type="Gene3D" id="1.10.10.10">
    <property type="entry name" value="Winged helix-like DNA-binding domain superfamily/Winged helix DNA-binding domain"/>
    <property type="match status" value="1"/>
</dbReference>
<sequence length="73" mass="8220">MRYLMSVPSATTPEVIEATGLSKATTRSAVREIEELGYLTIERGRGTRPDRISMARESMRSDLEMLLRYAAAR</sequence>
<organism evidence="1 2">
    <name type="scientific">Microbacterium arborescens</name>
    <dbReference type="NCBI Taxonomy" id="33883"/>
    <lineage>
        <taxon>Bacteria</taxon>
        <taxon>Bacillati</taxon>
        <taxon>Actinomycetota</taxon>
        <taxon>Actinomycetes</taxon>
        <taxon>Micrococcales</taxon>
        <taxon>Microbacteriaceae</taxon>
        <taxon>Microbacterium</taxon>
    </lineage>
</organism>